<feature type="compositionally biased region" description="Acidic residues" evidence="1">
    <location>
        <begin position="87"/>
        <end position="96"/>
    </location>
</feature>
<evidence type="ECO:0000313" key="2">
    <source>
        <dbReference type="EMBL" id="OBT98767.1"/>
    </source>
</evidence>
<reference evidence="3" key="2">
    <citation type="journal article" date="2018" name="Nat. Commun.">
        <title>Extreme sensitivity to ultraviolet light in the fungal pathogen causing white-nose syndrome of bats.</title>
        <authorList>
            <person name="Palmer J.M."/>
            <person name="Drees K.P."/>
            <person name="Foster J.T."/>
            <person name="Lindner D.L."/>
        </authorList>
    </citation>
    <scope>NUCLEOTIDE SEQUENCE [LARGE SCALE GENOMIC DNA]</scope>
    <source>
        <strain evidence="3">UAMH 10579</strain>
    </source>
</reference>
<evidence type="ECO:0000256" key="1">
    <source>
        <dbReference type="SAM" id="MobiDB-lite"/>
    </source>
</evidence>
<organism evidence="2 3">
    <name type="scientific">Pseudogymnoascus verrucosus</name>
    <dbReference type="NCBI Taxonomy" id="342668"/>
    <lineage>
        <taxon>Eukaryota</taxon>
        <taxon>Fungi</taxon>
        <taxon>Dikarya</taxon>
        <taxon>Ascomycota</taxon>
        <taxon>Pezizomycotina</taxon>
        <taxon>Leotiomycetes</taxon>
        <taxon>Thelebolales</taxon>
        <taxon>Thelebolaceae</taxon>
        <taxon>Pseudogymnoascus</taxon>
    </lineage>
</organism>
<feature type="compositionally biased region" description="Basic and acidic residues" evidence="1">
    <location>
        <begin position="97"/>
        <end position="118"/>
    </location>
</feature>
<dbReference type="STRING" id="342668.A0A1B8GSF4"/>
<dbReference type="OrthoDB" id="4590707at2759"/>
<reference evidence="2 3" key="1">
    <citation type="submission" date="2016-03" db="EMBL/GenBank/DDBJ databases">
        <title>Comparative genomics of Pseudogymnoascus destructans, the fungus causing white-nose syndrome of bats.</title>
        <authorList>
            <person name="Palmer J.M."/>
            <person name="Drees K.P."/>
            <person name="Foster J.T."/>
            <person name="Lindner D.L."/>
        </authorList>
    </citation>
    <scope>NUCLEOTIDE SEQUENCE [LARGE SCALE GENOMIC DNA]</scope>
    <source>
        <strain evidence="2 3">UAMH 10579</strain>
    </source>
</reference>
<name>A0A1B8GSF4_9PEZI</name>
<dbReference type="Proteomes" id="UP000091956">
    <property type="component" value="Unassembled WGS sequence"/>
</dbReference>
<dbReference type="AlphaFoldDB" id="A0A1B8GSF4"/>
<feature type="compositionally biased region" description="Basic and acidic residues" evidence="1">
    <location>
        <begin position="130"/>
        <end position="161"/>
    </location>
</feature>
<proteinExistence type="predicted"/>
<dbReference type="GeneID" id="28836630"/>
<dbReference type="RefSeq" id="XP_018132500.1">
    <property type="nucleotide sequence ID" value="XM_018272740.2"/>
</dbReference>
<feature type="region of interest" description="Disordered" evidence="1">
    <location>
        <begin position="82"/>
        <end position="193"/>
    </location>
</feature>
<sequence>MSFARSAFGALRSARLSIGGARAQLVRHSARRGYSSGHGPEASSDLPWAAGAVAVTVPACWYLLKESPAEAHHLHVPHKVEAHAEPEAEAEEEAKEEETKEEAPKEEESKEEEPKAEAEAEASTTDNEEEKPSADASKSEDEGKDTTEAAEKPTTDAKHSTDVGGDSDVSQKAEGTPETSKSKDTVDVSKPSN</sequence>
<evidence type="ECO:0000313" key="3">
    <source>
        <dbReference type="Proteomes" id="UP000091956"/>
    </source>
</evidence>
<keyword evidence="3" id="KW-1185">Reference proteome</keyword>
<dbReference type="EMBL" id="KV460215">
    <property type="protein sequence ID" value="OBT98767.1"/>
    <property type="molecule type" value="Genomic_DNA"/>
</dbReference>
<gene>
    <name evidence="2" type="ORF">VE01_03244</name>
</gene>
<protein>
    <submittedName>
        <fullName evidence="2">Uncharacterized protein</fullName>
    </submittedName>
</protein>
<accession>A0A1B8GSF4</accession>